<reference evidence="1 2" key="1">
    <citation type="submission" date="2014-04" db="EMBL/GenBank/DDBJ databases">
        <title>Aquimarina sp. 22II-S11-z7 Genome Sequencing.</title>
        <authorList>
            <person name="Lai Q."/>
        </authorList>
    </citation>
    <scope>NUCLEOTIDE SEQUENCE [LARGE SCALE GENOMIC DNA]</scope>
    <source>
        <strain evidence="1 2">22II-S11-z7</strain>
    </source>
</reference>
<dbReference type="eggNOG" id="ENOG5032XEE">
    <property type="taxonomic scope" value="Bacteria"/>
</dbReference>
<dbReference type="Gene3D" id="1.10.1750.10">
    <property type="match status" value="1"/>
</dbReference>
<evidence type="ECO:0008006" key="3">
    <source>
        <dbReference type="Google" id="ProtNLM"/>
    </source>
</evidence>
<proteinExistence type="predicted"/>
<sequence>MNNQPNYRDLQEKIDQIIGKIGLEKMLKLLDNFINNTTTISQHGGKEKLIVEYLKQITITVFDLDESQFLGSKVLEYKEARMVAYTLLRNHCNISHAKIGVYFNTTKYSVLYFRAKCEDMLSIPQFHRSFIIKYNEIEENFIQFLGNPHF</sequence>
<dbReference type="Proteomes" id="UP000023541">
    <property type="component" value="Unassembled WGS sequence"/>
</dbReference>
<dbReference type="EMBL" id="AQRA01000003">
    <property type="protein sequence ID" value="EZH74601.1"/>
    <property type="molecule type" value="Genomic_DNA"/>
</dbReference>
<dbReference type="SUPFAM" id="SSF48295">
    <property type="entry name" value="TrpR-like"/>
    <property type="match status" value="1"/>
</dbReference>
<comment type="caution">
    <text evidence="1">The sequence shown here is derived from an EMBL/GenBank/DDBJ whole genome shotgun (WGS) entry which is preliminary data.</text>
</comment>
<evidence type="ECO:0000313" key="2">
    <source>
        <dbReference type="Proteomes" id="UP000023541"/>
    </source>
</evidence>
<organism evidence="1 2">
    <name type="scientific">Aquimarina atlantica</name>
    <dbReference type="NCBI Taxonomy" id="1317122"/>
    <lineage>
        <taxon>Bacteria</taxon>
        <taxon>Pseudomonadati</taxon>
        <taxon>Bacteroidota</taxon>
        <taxon>Flavobacteriia</taxon>
        <taxon>Flavobacteriales</taxon>
        <taxon>Flavobacteriaceae</taxon>
        <taxon>Aquimarina</taxon>
    </lineage>
</organism>
<name>A0A023BX30_9FLAO</name>
<dbReference type="OrthoDB" id="1162197at2"/>
<accession>A0A023BX30</accession>
<dbReference type="AlphaFoldDB" id="A0A023BX30"/>
<protein>
    <recommendedName>
        <fullName evidence="3">Chromosomal replication initiator DnaA C-terminal domain-containing protein</fullName>
    </recommendedName>
</protein>
<dbReference type="RefSeq" id="WP_034241177.1">
    <property type="nucleotide sequence ID" value="NZ_AQRA01000003.1"/>
</dbReference>
<keyword evidence="2" id="KW-1185">Reference proteome</keyword>
<evidence type="ECO:0000313" key="1">
    <source>
        <dbReference type="EMBL" id="EZH74601.1"/>
    </source>
</evidence>
<dbReference type="InterPro" id="IPR010921">
    <property type="entry name" value="Trp_repressor/repl_initiator"/>
</dbReference>
<gene>
    <name evidence="1" type="ORF">ATO12_12605</name>
</gene>
<dbReference type="GO" id="GO:0043565">
    <property type="term" value="F:sequence-specific DNA binding"/>
    <property type="evidence" value="ECO:0007669"/>
    <property type="project" value="InterPro"/>
</dbReference>